<evidence type="ECO:0000256" key="1">
    <source>
        <dbReference type="SAM" id="MobiDB-lite"/>
    </source>
</evidence>
<reference evidence="2 3" key="1">
    <citation type="submission" date="2018-10" db="EMBL/GenBank/DDBJ databases">
        <title>A high-quality apple genome assembly.</title>
        <authorList>
            <person name="Hu J."/>
        </authorList>
    </citation>
    <scope>NUCLEOTIDE SEQUENCE [LARGE SCALE GENOMIC DNA]</scope>
    <source>
        <strain evidence="3">cv. HFTH1</strain>
        <tissue evidence="2">Young leaf</tissue>
    </source>
</reference>
<organism evidence="2 3">
    <name type="scientific">Malus domestica</name>
    <name type="common">Apple</name>
    <name type="synonym">Pyrus malus</name>
    <dbReference type="NCBI Taxonomy" id="3750"/>
    <lineage>
        <taxon>Eukaryota</taxon>
        <taxon>Viridiplantae</taxon>
        <taxon>Streptophyta</taxon>
        <taxon>Embryophyta</taxon>
        <taxon>Tracheophyta</taxon>
        <taxon>Spermatophyta</taxon>
        <taxon>Magnoliopsida</taxon>
        <taxon>eudicotyledons</taxon>
        <taxon>Gunneridae</taxon>
        <taxon>Pentapetalae</taxon>
        <taxon>rosids</taxon>
        <taxon>fabids</taxon>
        <taxon>Rosales</taxon>
        <taxon>Rosaceae</taxon>
        <taxon>Amygdaloideae</taxon>
        <taxon>Maleae</taxon>
        <taxon>Malus</taxon>
    </lineage>
</organism>
<protein>
    <submittedName>
        <fullName evidence="2">Uncharacterized protein</fullName>
    </submittedName>
</protein>
<accession>A0A498KGW9</accession>
<dbReference type="EMBL" id="RDQH01000329">
    <property type="protein sequence ID" value="RXI04802.1"/>
    <property type="molecule type" value="Genomic_DNA"/>
</dbReference>
<sequence>MSIMKDMDNGHDIFMEDINSGRNDQISGSKRKREPSRRLKYHFVFNLEEVDHLVANPDSRNYKEAMDSFEYEQWQQAMNEEDKLIGVVRLDIRANFWSDVGVLVRDKCGVDWESWRVIPKELKMHLIDEYALNFNPNWDIDKSNPNLMKAIDNIFKSRFREWKFDNQRAAEVHREP</sequence>
<dbReference type="AlphaFoldDB" id="A0A498KGW9"/>
<name>A0A498KGW9_MALDO</name>
<feature type="compositionally biased region" description="Basic and acidic residues" evidence="1">
    <location>
        <begin position="1"/>
        <end position="14"/>
    </location>
</feature>
<evidence type="ECO:0000313" key="3">
    <source>
        <dbReference type="Proteomes" id="UP000290289"/>
    </source>
</evidence>
<evidence type="ECO:0000313" key="2">
    <source>
        <dbReference type="EMBL" id="RXI04802.1"/>
    </source>
</evidence>
<gene>
    <name evidence="2" type="ORF">DVH24_039076</name>
</gene>
<dbReference type="Proteomes" id="UP000290289">
    <property type="component" value="Chromosome 3"/>
</dbReference>
<proteinExistence type="predicted"/>
<comment type="caution">
    <text evidence="2">The sequence shown here is derived from an EMBL/GenBank/DDBJ whole genome shotgun (WGS) entry which is preliminary data.</text>
</comment>
<keyword evidence="3" id="KW-1185">Reference proteome</keyword>
<feature type="region of interest" description="Disordered" evidence="1">
    <location>
        <begin position="1"/>
        <end position="34"/>
    </location>
</feature>